<reference evidence="1 2" key="1">
    <citation type="journal article" date="2014" name="Genome Biol. Evol.">
        <title>Extensive gene acquisition in the extremely psychrophilic bacterial species Psychroflexus torquis and the link to sea-ice ecosystem specialism.</title>
        <authorList>
            <person name="Feng S."/>
            <person name="Powell S.M."/>
            <person name="Wilson R."/>
            <person name="Bowman J.P."/>
        </authorList>
    </citation>
    <scope>NUCLEOTIDE SEQUENCE [LARGE SCALE GENOMIC DNA]</scope>
    <source>
        <strain evidence="1 2">ACAM 44</strain>
    </source>
</reference>
<accession>N1WWQ3</accession>
<dbReference type="NCBIfam" id="NF038128">
    <property type="entry name" value="choice_anch_J"/>
    <property type="match status" value="1"/>
</dbReference>
<organism evidence="1 2">
    <name type="scientific">Psychroflexus gondwanensis ACAM 44</name>
    <dbReference type="NCBI Taxonomy" id="1189619"/>
    <lineage>
        <taxon>Bacteria</taxon>
        <taxon>Pseudomonadati</taxon>
        <taxon>Bacteroidota</taxon>
        <taxon>Flavobacteriia</taxon>
        <taxon>Flavobacteriales</taxon>
        <taxon>Flavobacteriaceae</taxon>
        <taxon>Psychroflexus</taxon>
    </lineage>
</organism>
<evidence type="ECO:0000313" key="1">
    <source>
        <dbReference type="EMBL" id="EMY81622.1"/>
    </source>
</evidence>
<protein>
    <submittedName>
        <fullName evidence="1">Uncharacterized protein</fullName>
    </submittedName>
</protein>
<comment type="caution">
    <text evidence="1">The sequence shown here is derived from an EMBL/GenBank/DDBJ whole genome shotgun (WGS) entry which is preliminary data.</text>
</comment>
<proteinExistence type="predicted"/>
<dbReference type="PROSITE" id="PS51257">
    <property type="entry name" value="PROKAR_LIPOPROTEIN"/>
    <property type="match status" value="1"/>
</dbReference>
<dbReference type="AlphaFoldDB" id="N1WWQ3"/>
<dbReference type="RefSeq" id="WP_003436886.1">
    <property type="nucleotide sequence ID" value="NZ_APLF01000004.1"/>
</dbReference>
<dbReference type="STRING" id="1189619.pgond44_03725"/>
<dbReference type="eggNOG" id="ENOG5030Z4J">
    <property type="taxonomic scope" value="Bacteria"/>
</dbReference>
<dbReference type="Gene3D" id="2.60.120.200">
    <property type="match status" value="1"/>
</dbReference>
<dbReference type="Proteomes" id="UP000012317">
    <property type="component" value="Unassembled WGS sequence"/>
</dbReference>
<name>N1WWQ3_9FLAO</name>
<dbReference type="EMBL" id="APLF01000004">
    <property type="protein sequence ID" value="EMY81622.1"/>
    <property type="molecule type" value="Genomic_DNA"/>
</dbReference>
<sequence length="338" mass="36543">MKQLLNLTFKFWLVPLGFFLLFSCSDDDSFSAVRFSSPDLEVVTDTLSPTNITLEVSPASPQASSITIIAPRNAYGSLFTTEPQLAGGEIIVPVSAGATTANFQLILLEEGIGFEDFQQEFEIIAVGPGLVTNEFEGRYFNFNLINDRVQEDDLPFVENFGVCGPNGSFQLPPEGWEVIDVVQNSFGTGGFFCYTGQGAVGVGTNPFTPDGDATSGDDYSEAWLISPPISLGGAEAPSLNFDFDRRFDAPIDDNTLAYGVQISTDYDGTNFETANWEVFQPALEAMTANDPGFDNIENTGALGLEGYAGEDISIAFVYRAADAYFLATSIRVAKVRVE</sequence>
<keyword evidence="2" id="KW-1185">Reference proteome</keyword>
<evidence type="ECO:0000313" key="2">
    <source>
        <dbReference type="Proteomes" id="UP000012317"/>
    </source>
</evidence>
<gene>
    <name evidence="1" type="ORF">pgond44_03725</name>
</gene>